<dbReference type="RefSeq" id="WP_382402088.1">
    <property type="nucleotide sequence ID" value="NZ_JBHTNH010000029.1"/>
</dbReference>
<comment type="caution">
    <text evidence="3">The sequence shown here is derived from an EMBL/GenBank/DDBJ whole genome shotgun (WGS) entry which is preliminary data.</text>
</comment>
<protein>
    <submittedName>
        <fullName evidence="3">Class I SAM-dependent DNA methyltransferase</fullName>
    </submittedName>
</protein>
<dbReference type="Proteomes" id="UP001597178">
    <property type="component" value="Unassembled WGS sequence"/>
</dbReference>
<dbReference type="PANTHER" id="PTHR43861">
    <property type="entry name" value="TRANS-ACONITATE 2-METHYLTRANSFERASE-RELATED"/>
    <property type="match status" value="1"/>
</dbReference>
<keyword evidence="4" id="KW-1185">Reference proteome</keyword>
<dbReference type="GO" id="GO:0032259">
    <property type="term" value="P:methylation"/>
    <property type="evidence" value="ECO:0007669"/>
    <property type="project" value="UniProtKB-KW"/>
</dbReference>
<dbReference type="SUPFAM" id="SSF53335">
    <property type="entry name" value="S-adenosyl-L-methionine-dependent methyltransferases"/>
    <property type="match status" value="1"/>
</dbReference>
<dbReference type="GO" id="GO:0008168">
    <property type="term" value="F:methyltransferase activity"/>
    <property type="evidence" value="ECO:0007669"/>
    <property type="project" value="UniProtKB-KW"/>
</dbReference>
<evidence type="ECO:0000313" key="4">
    <source>
        <dbReference type="Proteomes" id="UP001597178"/>
    </source>
</evidence>
<proteinExistence type="predicted"/>
<dbReference type="CDD" id="cd02440">
    <property type="entry name" value="AdoMet_MTases"/>
    <property type="match status" value="1"/>
</dbReference>
<name>A0ABW3ZXU0_9BACI</name>
<organism evidence="3 4">
    <name type="scientific">Lentibacillus salinarum</name>
    <dbReference type="NCBI Taxonomy" id="446820"/>
    <lineage>
        <taxon>Bacteria</taxon>
        <taxon>Bacillati</taxon>
        <taxon>Bacillota</taxon>
        <taxon>Bacilli</taxon>
        <taxon>Bacillales</taxon>
        <taxon>Bacillaceae</taxon>
        <taxon>Lentibacillus</taxon>
    </lineage>
</organism>
<dbReference type="Gene3D" id="2.20.25.110">
    <property type="entry name" value="S-adenosyl-L-methionine-dependent methyltransferases"/>
    <property type="match status" value="1"/>
</dbReference>
<dbReference type="Pfam" id="PF13649">
    <property type="entry name" value="Methyltransf_25"/>
    <property type="match status" value="1"/>
</dbReference>
<accession>A0ABW3ZXU0</accession>
<feature type="domain" description="Methyltransferase" evidence="2">
    <location>
        <begin position="40"/>
        <end position="135"/>
    </location>
</feature>
<evidence type="ECO:0000313" key="3">
    <source>
        <dbReference type="EMBL" id="MFD1362993.1"/>
    </source>
</evidence>
<evidence type="ECO:0000256" key="1">
    <source>
        <dbReference type="ARBA" id="ARBA00022679"/>
    </source>
</evidence>
<dbReference type="Gene3D" id="3.40.50.150">
    <property type="entry name" value="Vaccinia Virus protein VP39"/>
    <property type="match status" value="1"/>
</dbReference>
<evidence type="ECO:0000259" key="2">
    <source>
        <dbReference type="Pfam" id="PF13649"/>
    </source>
</evidence>
<dbReference type="InterPro" id="IPR041698">
    <property type="entry name" value="Methyltransf_25"/>
</dbReference>
<keyword evidence="3" id="KW-0489">Methyltransferase</keyword>
<gene>
    <name evidence="3" type="ORF">ACFQ4A_15155</name>
</gene>
<dbReference type="EMBL" id="JBHTNH010000029">
    <property type="protein sequence ID" value="MFD1362993.1"/>
    <property type="molecule type" value="Genomic_DNA"/>
</dbReference>
<keyword evidence="1" id="KW-0808">Transferase</keyword>
<sequence length="250" mass="28819">MTYEQMARYYDQLMADAPYDEWICFTEQVISQSGKQIESVVDLGCGTGQITTKLAQSGYRMTGVDYSSEMLSVAEQHASSKHVPVHWIQQDLRELAGVENQDMAISYCDVMNYITGEDDIRTVFANAAVALKPGGLFIFDVHSLYHVETHLLNQTFSVVSDDVSYIWFCLEGEDVGDMYHDLTFFVRDQNQYTRFDEWHHQKTYATDFYTHLLNDTGFDIRHISADFSLQPDYDLEEAERIFITAVKRSE</sequence>
<dbReference type="InterPro" id="IPR029063">
    <property type="entry name" value="SAM-dependent_MTases_sf"/>
</dbReference>
<reference evidence="4" key="1">
    <citation type="journal article" date="2019" name="Int. J. Syst. Evol. Microbiol.">
        <title>The Global Catalogue of Microorganisms (GCM) 10K type strain sequencing project: providing services to taxonomists for standard genome sequencing and annotation.</title>
        <authorList>
            <consortium name="The Broad Institute Genomics Platform"/>
            <consortium name="The Broad Institute Genome Sequencing Center for Infectious Disease"/>
            <person name="Wu L."/>
            <person name="Ma J."/>
        </authorList>
    </citation>
    <scope>NUCLEOTIDE SEQUENCE [LARGE SCALE GENOMIC DNA]</scope>
    <source>
        <strain evidence="4">CCUG 54822</strain>
    </source>
</reference>